<keyword evidence="2" id="KW-0285">Flavoprotein</keyword>
<dbReference type="InterPro" id="IPR050562">
    <property type="entry name" value="FAD_mOase_fung"/>
</dbReference>
<dbReference type="Gene3D" id="3.50.50.60">
    <property type="entry name" value="FAD/NAD(P)-binding domain"/>
    <property type="match status" value="1"/>
</dbReference>
<protein>
    <recommendedName>
        <fullName evidence="5">FAD-binding domain-containing protein</fullName>
    </recommendedName>
</protein>
<dbReference type="PANTHER" id="PTHR47356:SF2">
    <property type="entry name" value="FAD-BINDING DOMAIN-CONTAINING PROTEIN-RELATED"/>
    <property type="match status" value="1"/>
</dbReference>
<sequence length="492" mass="54895">MTSQDRPKVIIVGAGLGGVTLGLLLEHAGISYNIFERATVLKPLGSAIALGCNIAATFQQLGIWEEFKENSKPTYAMNISDHQREHLCQFDFHAQEKLGGSHMLVIGRPLLHEIIRRRVPEEKIHLGKRVVSMEQDENGVKIHTADNHTYEGDILVGADGAYSAVRQQLYEKLHRDNKLSAHDYNSMPFRFVALIGQTVPLSPDNFPELLREDSPFECIVGKNNYGCITFTTKANAVCWQAYKCLDKAESKIASNPDASVHNAEWGPEAADQMCKEVYDLPFKGGSGNQTLGHLIDLTPKELISKVSFDEKVFDCWYSGRTVLLGDSKSKLHPAGAVTAIQDAVTLANWFNILSAKPTEEDLAKVFHEYQKERHSTINDRMRISQTNSALLTESFSSKLARFFLNHLPKWLVEKAAYDNVRCRPQIAFLPQVKDVGLVAASPQPSLEKTLLIMKQQKTDTSLTVCWDAIKQVNTSSGYVDCGNIHQENPRDT</sequence>
<proteinExistence type="inferred from homology"/>
<evidence type="ECO:0000256" key="3">
    <source>
        <dbReference type="ARBA" id="ARBA00022827"/>
    </source>
</evidence>
<dbReference type="InterPro" id="IPR002938">
    <property type="entry name" value="FAD-bd"/>
</dbReference>
<feature type="domain" description="FAD-binding" evidence="5">
    <location>
        <begin position="8"/>
        <end position="179"/>
    </location>
</feature>
<comment type="caution">
    <text evidence="6">The sequence shown here is derived from an EMBL/GenBank/DDBJ whole genome shotgun (WGS) entry which is preliminary data.</text>
</comment>
<dbReference type="InterPro" id="IPR036188">
    <property type="entry name" value="FAD/NAD-bd_sf"/>
</dbReference>
<keyword evidence="7" id="KW-1185">Reference proteome</keyword>
<gene>
    <name evidence="6" type="ORF">BG006_002771</name>
</gene>
<evidence type="ECO:0000259" key="5">
    <source>
        <dbReference type="Pfam" id="PF01494"/>
    </source>
</evidence>
<comment type="similarity">
    <text evidence="1">Belongs to the paxM FAD-dependent monooxygenase family.</text>
</comment>
<dbReference type="AlphaFoldDB" id="A0A9P5SN03"/>
<evidence type="ECO:0000256" key="1">
    <source>
        <dbReference type="ARBA" id="ARBA00007992"/>
    </source>
</evidence>
<evidence type="ECO:0000256" key="2">
    <source>
        <dbReference type="ARBA" id="ARBA00022630"/>
    </source>
</evidence>
<dbReference type="PANTHER" id="PTHR47356">
    <property type="entry name" value="FAD-DEPENDENT MONOOXYGENASE ASQG-RELATED"/>
    <property type="match status" value="1"/>
</dbReference>
<organism evidence="6 7">
    <name type="scientific">Podila minutissima</name>
    <dbReference type="NCBI Taxonomy" id="64525"/>
    <lineage>
        <taxon>Eukaryota</taxon>
        <taxon>Fungi</taxon>
        <taxon>Fungi incertae sedis</taxon>
        <taxon>Mucoromycota</taxon>
        <taxon>Mortierellomycotina</taxon>
        <taxon>Mortierellomycetes</taxon>
        <taxon>Mortierellales</taxon>
        <taxon>Mortierellaceae</taxon>
        <taxon>Podila</taxon>
    </lineage>
</organism>
<keyword evidence="3" id="KW-0274">FAD</keyword>
<dbReference type="Proteomes" id="UP000696485">
    <property type="component" value="Unassembled WGS sequence"/>
</dbReference>
<dbReference type="GO" id="GO:0071949">
    <property type="term" value="F:FAD binding"/>
    <property type="evidence" value="ECO:0007669"/>
    <property type="project" value="InterPro"/>
</dbReference>
<dbReference type="Pfam" id="PF01494">
    <property type="entry name" value="FAD_binding_3"/>
    <property type="match status" value="1"/>
</dbReference>
<dbReference type="GO" id="GO:0004497">
    <property type="term" value="F:monooxygenase activity"/>
    <property type="evidence" value="ECO:0007669"/>
    <property type="project" value="InterPro"/>
</dbReference>
<keyword evidence="4" id="KW-0560">Oxidoreductase</keyword>
<evidence type="ECO:0000313" key="6">
    <source>
        <dbReference type="EMBL" id="KAF9334059.1"/>
    </source>
</evidence>
<accession>A0A9P5SN03</accession>
<dbReference type="EMBL" id="JAAAUY010000169">
    <property type="protein sequence ID" value="KAF9334059.1"/>
    <property type="molecule type" value="Genomic_DNA"/>
</dbReference>
<reference evidence="6" key="1">
    <citation type="journal article" date="2020" name="Fungal Divers.">
        <title>Resolving the Mortierellaceae phylogeny through synthesis of multi-gene phylogenetics and phylogenomics.</title>
        <authorList>
            <person name="Vandepol N."/>
            <person name="Liber J."/>
            <person name="Desiro A."/>
            <person name="Na H."/>
            <person name="Kennedy M."/>
            <person name="Barry K."/>
            <person name="Grigoriev I.V."/>
            <person name="Miller A.N."/>
            <person name="O'Donnell K."/>
            <person name="Stajich J.E."/>
            <person name="Bonito G."/>
        </authorList>
    </citation>
    <scope>NUCLEOTIDE SEQUENCE</scope>
    <source>
        <strain evidence="6">NVP1</strain>
    </source>
</reference>
<name>A0A9P5SN03_9FUNG</name>
<dbReference type="PRINTS" id="PR00420">
    <property type="entry name" value="RNGMNOXGNASE"/>
</dbReference>
<evidence type="ECO:0000313" key="7">
    <source>
        <dbReference type="Proteomes" id="UP000696485"/>
    </source>
</evidence>
<dbReference type="SUPFAM" id="SSF51905">
    <property type="entry name" value="FAD/NAD(P)-binding domain"/>
    <property type="match status" value="1"/>
</dbReference>
<evidence type="ECO:0000256" key="4">
    <source>
        <dbReference type="ARBA" id="ARBA00023002"/>
    </source>
</evidence>